<name>A0ABT9MFP2_9DEIO</name>
<proteinExistence type="predicted"/>
<keyword evidence="3" id="KW-1185">Reference proteome</keyword>
<accession>A0ABT9MFP2</accession>
<evidence type="ECO:0000256" key="1">
    <source>
        <dbReference type="SAM" id="Phobius"/>
    </source>
</evidence>
<evidence type="ECO:0000313" key="2">
    <source>
        <dbReference type="EMBL" id="MDP9765423.1"/>
    </source>
</evidence>
<dbReference type="EMBL" id="JAURUR010000011">
    <property type="protein sequence ID" value="MDP9765423.1"/>
    <property type="molecule type" value="Genomic_DNA"/>
</dbReference>
<keyword evidence="1" id="KW-1133">Transmembrane helix</keyword>
<organism evidence="2 3">
    <name type="scientific">Deinococcus enclensis</name>
    <dbReference type="NCBI Taxonomy" id="1049582"/>
    <lineage>
        <taxon>Bacteria</taxon>
        <taxon>Thermotogati</taxon>
        <taxon>Deinococcota</taxon>
        <taxon>Deinococci</taxon>
        <taxon>Deinococcales</taxon>
        <taxon>Deinococcaceae</taxon>
        <taxon>Deinococcus</taxon>
    </lineage>
</organism>
<reference evidence="2 3" key="1">
    <citation type="submission" date="2023-07" db="EMBL/GenBank/DDBJ databases">
        <title>Genomic Encyclopedia of Type Strains, Phase IV (KMG-IV): sequencing the most valuable type-strain genomes for metagenomic binning, comparative biology and taxonomic classification.</title>
        <authorList>
            <person name="Goeker M."/>
        </authorList>
    </citation>
    <scope>NUCLEOTIDE SEQUENCE [LARGE SCALE GENOMIC DNA]</scope>
    <source>
        <strain evidence="2 3">NIO-1023</strain>
    </source>
</reference>
<sequence length="30" mass="3465">MQRDWLALTEWVLRVCLVAGFLVLLAISFT</sequence>
<evidence type="ECO:0000313" key="3">
    <source>
        <dbReference type="Proteomes" id="UP001232163"/>
    </source>
</evidence>
<dbReference type="Proteomes" id="UP001232163">
    <property type="component" value="Unassembled WGS sequence"/>
</dbReference>
<feature type="transmembrane region" description="Helical" evidence="1">
    <location>
        <begin position="12"/>
        <end position="29"/>
    </location>
</feature>
<protein>
    <submittedName>
        <fullName evidence="2">Uncharacterized protein</fullName>
    </submittedName>
</protein>
<keyword evidence="1" id="KW-0812">Transmembrane</keyword>
<comment type="caution">
    <text evidence="2">The sequence shown here is derived from an EMBL/GenBank/DDBJ whole genome shotgun (WGS) entry which is preliminary data.</text>
</comment>
<gene>
    <name evidence="2" type="ORF">QO006_002874</name>
</gene>
<keyword evidence="1" id="KW-0472">Membrane</keyword>